<keyword evidence="1" id="KW-0812">Transmembrane</keyword>
<dbReference type="InterPro" id="IPR013424">
    <property type="entry name" value="Ice-binding_C"/>
</dbReference>
<dbReference type="Gene3D" id="2.60.120.260">
    <property type="entry name" value="Galactose-binding domain-like"/>
    <property type="match status" value="1"/>
</dbReference>
<gene>
    <name evidence="3" type="ORF">SAMN05421760_104297</name>
</gene>
<dbReference type="EMBL" id="FTOE01000004">
    <property type="protein sequence ID" value="SIS76838.1"/>
    <property type="molecule type" value="Genomic_DNA"/>
</dbReference>
<proteinExistence type="predicted"/>
<keyword evidence="4" id="KW-1185">Reference proteome</keyword>
<keyword evidence="1" id="KW-0472">Membrane</keyword>
<reference evidence="4" key="1">
    <citation type="submission" date="2017-01" db="EMBL/GenBank/DDBJ databases">
        <authorList>
            <person name="Varghese N."/>
            <person name="Submissions S."/>
        </authorList>
    </citation>
    <scope>NUCLEOTIDE SEQUENCE [LARGE SCALE GENOMIC DNA]</scope>
    <source>
        <strain evidence="4">DSM 22306</strain>
    </source>
</reference>
<name>A0A1N7LSK3_9GAMM</name>
<protein>
    <submittedName>
        <fullName evidence="3">PEP-CTERM protein-sorting domain-containing protein</fullName>
    </submittedName>
</protein>
<evidence type="ECO:0000313" key="4">
    <source>
        <dbReference type="Proteomes" id="UP000185999"/>
    </source>
</evidence>
<sequence>MRHKFLKIVLTGLFLSAFHLSANAGLIVGTNASDWRLSTVVESGGAGGNWTTLIAEGALPGLSTYTITPTSGGGVASPGAAALGVTGLNAGSGVSFFRTTFELFDIQSALVDVAVDNNIQIFINGHEVAREISLSGDNWTSILPSFDILSDGSIANIVKFDSTFAFSSWNEGENDVVLAVRNLDGGDSGGVAFRMELEGSAVPVSAPGTIALFGLSLAALGFVRRKKA</sequence>
<evidence type="ECO:0000256" key="1">
    <source>
        <dbReference type="SAM" id="Phobius"/>
    </source>
</evidence>
<dbReference type="NCBIfam" id="TIGR02595">
    <property type="entry name" value="PEP_CTERM"/>
    <property type="match status" value="1"/>
</dbReference>
<evidence type="ECO:0000256" key="2">
    <source>
        <dbReference type="SAM" id="SignalP"/>
    </source>
</evidence>
<dbReference type="Proteomes" id="UP000185999">
    <property type="component" value="Unassembled WGS sequence"/>
</dbReference>
<accession>A0A1N7LSK3</accession>
<dbReference type="RefSeq" id="WP_054341261.1">
    <property type="nucleotide sequence ID" value="NZ_FTOE01000004.1"/>
</dbReference>
<evidence type="ECO:0000313" key="3">
    <source>
        <dbReference type="EMBL" id="SIS76838.1"/>
    </source>
</evidence>
<feature type="signal peptide" evidence="2">
    <location>
        <begin position="1"/>
        <end position="24"/>
    </location>
</feature>
<organism evidence="3 4">
    <name type="scientific">Neptunomonas antarctica</name>
    <dbReference type="NCBI Taxonomy" id="619304"/>
    <lineage>
        <taxon>Bacteria</taxon>
        <taxon>Pseudomonadati</taxon>
        <taxon>Pseudomonadota</taxon>
        <taxon>Gammaproteobacteria</taxon>
        <taxon>Oceanospirillales</taxon>
        <taxon>Oceanospirillaceae</taxon>
        <taxon>Neptunomonas</taxon>
    </lineage>
</organism>
<dbReference type="AlphaFoldDB" id="A0A1N7LSK3"/>
<keyword evidence="2" id="KW-0732">Signal</keyword>
<keyword evidence="1" id="KW-1133">Transmembrane helix</keyword>
<feature type="chain" id="PRO_5009943381" evidence="2">
    <location>
        <begin position="25"/>
        <end position="228"/>
    </location>
</feature>
<feature type="transmembrane region" description="Helical" evidence="1">
    <location>
        <begin position="204"/>
        <end position="223"/>
    </location>
</feature>